<dbReference type="EMBL" id="CACTIH010001849">
    <property type="protein sequence ID" value="CAA2965789.1"/>
    <property type="molecule type" value="Genomic_DNA"/>
</dbReference>
<evidence type="ECO:0000313" key="3">
    <source>
        <dbReference type="EMBL" id="CAA2965789.1"/>
    </source>
</evidence>
<feature type="domain" description="Pleckstrin-like plant" evidence="2">
    <location>
        <begin position="229"/>
        <end position="316"/>
    </location>
</feature>
<dbReference type="Pfam" id="PF08458">
    <property type="entry name" value="PH_2"/>
    <property type="match status" value="1"/>
</dbReference>
<protein>
    <recommendedName>
        <fullName evidence="5">VAN3-binding protein</fullName>
    </recommendedName>
</protein>
<dbReference type="Proteomes" id="UP000594638">
    <property type="component" value="Unassembled WGS sequence"/>
</dbReference>
<dbReference type="InterPro" id="IPR013666">
    <property type="entry name" value="PH_pln"/>
</dbReference>
<name>A0A8S0QKB9_OLEEU</name>
<dbReference type="OrthoDB" id="684573at2759"/>
<dbReference type="GO" id="GO:0010305">
    <property type="term" value="P:leaf vascular tissue pattern formation"/>
    <property type="evidence" value="ECO:0007669"/>
    <property type="project" value="TreeGrafter"/>
</dbReference>
<evidence type="ECO:0008006" key="5">
    <source>
        <dbReference type="Google" id="ProtNLM"/>
    </source>
</evidence>
<evidence type="ECO:0000259" key="1">
    <source>
        <dbReference type="Pfam" id="PF05703"/>
    </source>
</evidence>
<dbReference type="GO" id="GO:0010087">
    <property type="term" value="P:phloem or xylem histogenesis"/>
    <property type="evidence" value="ECO:0007669"/>
    <property type="project" value="TreeGrafter"/>
</dbReference>
<comment type="caution">
    <text evidence="3">The sequence shown here is derived from an EMBL/GenBank/DDBJ whole genome shotgun (WGS) entry which is preliminary data.</text>
</comment>
<sequence length="337" mass="37717">MMKMGTNHVEIQQQELKIEGVSFIKPQGLGCKEKCFCSHKQLEIPKSPNNAMEFLCRSWSHSASDFLNIFSSRTWLKGKSLKSFLRSRKEKKKEETRLRTSQLHAALSLTQLAVAIAEISRGKQDFTQVDKGTSGANGRGMGEVVASAAALVTTAFAEAAESLGAQKAQVQAAVNSGMAIQTPIDMIAATATAATCLRGAAILRSRTMSNSLASTQEMIRMDAQICIIMPSGRKECRRVNVYMKQKHLTVIFRKKYFRGALASSKEYKVFSILETGEHQEYSFLSLKTNNGVIKLLFEDKMQARIWMSTIFNLFEIHSPYWLERNKDYHLHSSNTVV</sequence>
<dbReference type="GO" id="GO:0009734">
    <property type="term" value="P:auxin-activated signaling pathway"/>
    <property type="evidence" value="ECO:0007669"/>
    <property type="project" value="TreeGrafter"/>
</dbReference>
<gene>
    <name evidence="3" type="ORF">OLEA9_A043888</name>
</gene>
<dbReference type="Pfam" id="PF05703">
    <property type="entry name" value="Auxin_canalis"/>
    <property type="match status" value="1"/>
</dbReference>
<accession>A0A8S0QKB9</accession>
<dbReference type="InterPro" id="IPR040269">
    <property type="entry name" value="VAB"/>
</dbReference>
<dbReference type="Gramene" id="OE9A043888T1">
    <property type="protein sequence ID" value="OE9A043888C1"/>
    <property type="gene ID" value="OE9A043888"/>
</dbReference>
<dbReference type="InterPro" id="IPR008546">
    <property type="entry name" value="VAN3-bd-like_auxin_canal"/>
</dbReference>
<dbReference type="PANTHER" id="PTHR31351:SF30">
    <property type="entry name" value="VAN3-BINDING PROTEIN-LIKE"/>
    <property type="match status" value="1"/>
</dbReference>
<evidence type="ECO:0000313" key="4">
    <source>
        <dbReference type="Proteomes" id="UP000594638"/>
    </source>
</evidence>
<proteinExistence type="predicted"/>
<dbReference type="AlphaFoldDB" id="A0A8S0QKB9"/>
<feature type="domain" description="VAN3-binding protein-like auxin canalisation" evidence="1">
    <location>
        <begin position="76"/>
        <end position="215"/>
    </location>
</feature>
<evidence type="ECO:0000259" key="2">
    <source>
        <dbReference type="Pfam" id="PF08458"/>
    </source>
</evidence>
<dbReference type="PANTHER" id="PTHR31351">
    <property type="entry name" value="EXPRESSED PROTEIN"/>
    <property type="match status" value="1"/>
</dbReference>
<reference evidence="3 4" key="1">
    <citation type="submission" date="2019-12" db="EMBL/GenBank/DDBJ databases">
        <authorList>
            <person name="Alioto T."/>
            <person name="Alioto T."/>
            <person name="Gomez Garrido J."/>
        </authorList>
    </citation>
    <scope>NUCLEOTIDE SEQUENCE [LARGE SCALE GENOMIC DNA]</scope>
</reference>
<keyword evidence="4" id="KW-1185">Reference proteome</keyword>
<organism evidence="3 4">
    <name type="scientific">Olea europaea subsp. europaea</name>
    <dbReference type="NCBI Taxonomy" id="158383"/>
    <lineage>
        <taxon>Eukaryota</taxon>
        <taxon>Viridiplantae</taxon>
        <taxon>Streptophyta</taxon>
        <taxon>Embryophyta</taxon>
        <taxon>Tracheophyta</taxon>
        <taxon>Spermatophyta</taxon>
        <taxon>Magnoliopsida</taxon>
        <taxon>eudicotyledons</taxon>
        <taxon>Gunneridae</taxon>
        <taxon>Pentapetalae</taxon>
        <taxon>asterids</taxon>
        <taxon>lamiids</taxon>
        <taxon>Lamiales</taxon>
        <taxon>Oleaceae</taxon>
        <taxon>Oleeae</taxon>
        <taxon>Olea</taxon>
    </lineage>
</organism>